<dbReference type="SUPFAM" id="SSF53955">
    <property type="entry name" value="Lysozyme-like"/>
    <property type="match status" value="4"/>
</dbReference>
<dbReference type="PANTHER" id="PTHR37406">
    <property type="entry name" value="T4-TYPE LYSOZYME 1-RELATED"/>
    <property type="match status" value="1"/>
</dbReference>
<dbReference type="Proteomes" id="UP000694865">
    <property type="component" value="Unplaced"/>
</dbReference>
<dbReference type="Gene3D" id="1.10.530.40">
    <property type="match status" value="4"/>
</dbReference>
<sequence length="890" mass="100844">MARATSLEFTPKYYLTLIRYRVHCFKYRSYIGQEEDSDIWCLVDTEFVKSVQGFSRTGYVPTNNEGLSLSRSGVNVGYGVDIGNLDAEYFRELDVSEETITLFEPYFGLKGADAQSKVTEVPLELTEEEAMSIGDKHIEQQITELSDVYDTALESIEGDLDEFEDLTVSQRTVIFDVFYQYGSNPARFPTYWRYVTNQQWANALSELRNFGDIYPERRIKEADLLEFDTGLISACSDATPWDCLINKDFIRQQQGFSSTGIVPIDGDGAPLEQSGVNVGYGINIGAKDASYFQALGLSEDIIEQLEPYFGLTGTDALEKLNETPLEIDDEEAVDVSDRVLNQHIQEVSLLYDTRVSELGGDLLEFEDLSIAQKTVIVDVYYQYGGPPQNRFPTYWGYVTNQEWSSALEELRNFRDSYPERRNNEGDLLEYDSGKVSRCVEPSVWDCLIYKDFIQKREGFVKDGYVPMLSDGTVMGQSGVQFGYGINLGGLDEEYFRNLGVSEELITLFRPYFGLKRDEAVQKLEEIPLILSEEDSKMISDLVMNQHIEEVAGLYDARVAELGDAELKVFANLTVAQKTVVADVFYQYGGPPTTRFPRFWGFVTSQQWDEAIGELRDFGDAYATRRNNEADLLEGDTMEVSLCQDDDDEDDDNDEIGVWDCDVDKAFIRGLDDFNTNGNVPVDNEGSPLTDKGVMIGAAIDLGNKDSDYFRESGISEEITMQLLPYLGLRGVLAYNKSLDQPLDLTESDAIELSDRIMDRRIDEMVREYNSRIEQLGGSRKEFSELTVAQKTVIASVYYQYGGPPVFRYPKYWGFVTTQDWDGALAELKDFRDRYPTRRNKEADYLEDDSGDTTLCPEPTRKAVSVGRCQAETSHTLIILIFVTVLIIRLL</sequence>
<keyword evidence="4" id="KW-1185">Reference proteome</keyword>
<name>A0ABM0MTV5_SACKO</name>
<feature type="domain" description="Pesticin C-terminal" evidence="3">
    <location>
        <begin position="662"/>
        <end position="821"/>
    </location>
</feature>
<protein>
    <submittedName>
        <fullName evidence="5">Uncharacterized protein LOC100370085</fullName>
    </submittedName>
</protein>
<evidence type="ECO:0000259" key="3">
    <source>
        <dbReference type="Pfam" id="PF16754"/>
    </source>
</evidence>
<dbReference type="InterPro" id="IPR031922">
    <property type="entry name" value="Pesticin_C"/>
</dbReference>
<evidence type="ECO:0000256" key="1">
    <source>
        <dbReference type="ARBA" id="ARBA00022529"/>
    </source>
</evidence>
<reference evidence="5" key="1">
    <citation type="submission" date="2025-08" db="UniProtKB">
        <authorList>
            <consortium name="RefSeq"/>
        </authorList>
    </citation>
    <scope>IDENTIFICATION</scope>
    <source>
        <tissue evidence="5">Testes</tissue>
    </source>
</reference>
<keyword evidence="1" id="KW-0929">Antimicrobial</keyword>
<feature type="domain" description="Pesticin C-terminal" evidence="3">
    <location>
        <begin position="245"/>
        <end position="403"/>
    </location>
</feature>
<gene>
    <name evidence="5" type="primary">LOC100370085</name>
</gene>
<dbReference type="InterPro" id="IPR023347">
    <property type="entry name" value="Lysozyme_dom_sf"/>
</dbReference>
<evidence type="ECO:0000256" key="2">
    <source>
        <dbReference type="ARBA" id="ARBA00022638"/>
    </source>
</evidence>
<dbReference type="GeneID" id="100370085"/>
<dbReference type="CDD" id="cd16902">
    <property type="entry name" value="pesticin_lyz"/>
    <property type="match status" value="4"/>
</dbReference>
<feature type="domain" description="Pesticin C-terminal" evidence="3">
    <location>
        <begin position="43"/>
        <end position="200"/>
    </location>
</feature>
<feature type="domain" description="Pesticin C-terminal" evidence="3">
    <location>
        <begin position="448"/>
        <end position="608"/>
    </location>
</feature>
<dbReference type="RefSeq" id="XP_006823446.1">
    <property type="nucleotide sequence ID" value="XM_006823383.1"/>
</dbReference>
<evidence type="ECO:0000313" key="4">
    <source>
        <dbReference type="Proteomes" id="UP000694865"/>
    </source>
</evidence>
<dbReference type="InterPro" id="IPR052619">
    <property type="entry name" value="Phage_lysozyme-like"/>
</dbReference>
<dbReference type="PANTHER" id="PTHR37406:SF1">
    <property type="entry name" value="T4-TYPE LYSOZYME 1-RELATED"/>
    <property type="match status" value="1"/>
</dbReference>
<dbReference type="Pfam" id="PF16754">
    <property type="entry name" value="Pesticin"/>
    <property type="match status" value="4"/>
</dbReference>
<evidence type="ECO:0000313" key="5">
    <source>
        <dbReference type="RefSeq" id="XP_006823446.1"/>
    </source>
</evidence>
<dbReference type="InterPro" id="IPR023346">
    <property type="entry name" value="Lysozyme-like_dom_sf"/>
</dbReference>
<keyword evidence="2" id="KW-0081">Bacteriolytic enzyme</keyword>
<accession>A0ABM0MTV5</accession>
<organism evidence="4 5">
    <name type="scientific">Saccoglossus kowalevskii</name>
    <name type="common">Acorn worm</name>
    <dbReference type="NCBI Taxonomy" id="10224"/>
    <lineage>
        <taxon>Eukaryota</taxon>
        <taxon>Metazoa</taxon>
        <taxon>Hemichordata</taxon>
        <taxon>Enteropneusta</taxon>
        <taxon>Harrimaniidae</taxon>
        <taxon>Saccoglossus</taxon>
    </lineage>
</organism>
<proteinExistence type="predicted"/>